<sequence>MTNLQSLIPFIQVVKCGSFTAAADQLGVTPPAISKSITRLEKELGVRLLQRTTRQIQLTTEGRDFFEKINALHTGIDDAVEALKNSMRGPQGLVRMQASATFGRYCLIPLLAEFLQSYPEIQLDIEFTDEFTDLLEGGFDIGVRYNVTGETGLTSRYLCSVPIVLLASPAYLARKGIPRRPEDLVEHDCINVRKPERTIQHWRVRNISVIERKGGGPDIGDYLYTSATTMTEENDFMFTPSSNLLVSGQLDVHVHAALAGIGITPVSIAMALPFLRTGQLKVVLPNYRVLVNGSFPLHVMVQYPHRKHLTPKLQVLIDFLLKRSRQLDELPQDFNAYIA</sequence>
<gene>
    <name evidence="6" type="ORF">C798_15085</name>
</gene>
<dbReference type="PRINTS" id="PR00039">
    <property type="entry name" value="HTHLYSR"/>
</dbReference>
<dbReference type="InterPro" id="IPR058163">
    <property type="entry name" value="LysR-type_TF_proteobact-type"/>
</dbReference>
<dbReference type="PROSITE" id="PS50931">
    <property type="entry name" value="HTH_LYSR"/>
    <property type="match status" value="1"/>
</dbReference>
<dbReference type="Gene3D" id="3.40.190.290">
    <property type="match status" value="1"/>
</dbReference>
<feature type="domain" description="HTH lysR-type" evidence="5">
    <location>
        <begin position="1"/>
        <end position="59"/>
    </location>
</feature>
<dbReference type="Pfam" id="PF03466">
    <property type="entry name" value="LysR_substrate"/>
    <property type="match status" value="2"/>
</dbReference>
<dbReference type="SUPFAM" id="SSF53850">
    <property type="entry name" value="Periplasmic binding protein-like II"/>
    <property type="match status" value="1"/>
</dbReference>
<dbReference type="RefSeq" id="WP_017450420.1">
    <property type="nucleotide sequence ID" value="NZ_CP008956.1"/>
</dbReference>
<evidence type="ECO:0000256" key="1">
    <source>
        <dbReference type="ARBA" id="ARBA00009437"/>
    </source>
</evidence>
<dbReference type="GO" id="GO:0006351">
    <property type="term" value="P:DNA-templated transcription"/>
    <property type="evidence" value="ECO:0007669"/>
    <property type="project" value="TreeGrafter"/>
</dbReference>
<dbReference type="SUPFAM" id="SSF46785">
    <property type="entry name" value="Winged helix' DNA-binding domain"/>
    <property type="match status" value="1"/>
</dbReference>
<dbReference type="FunFam" id="1.10.10.10:FF:000001">
    <property type="entry name" value="LysR family transcriptional regulator"/>
    <property type="match status" value="1"/>
</dbReference>
<dbReference type="AlphaFoldDB" id="A0A6M3ZS91"/>
<comment type="similarity">
    <text evidence="1">Belongs to the LysR transcriptional regulatory family.</text>
</comment>
<dbReference type="Pfam" id="PF00126">
    <property type="entry name" value="HTH_1"/>
    <property type="match status" value="1"/>
</dbReference>
<dbReference type="PANTHER" id="PTHR30537">
    <property type="entry name" value="HTH-TYPE TRANSCRIPTIONAL REGULATOR"/>
    <property type="match status" value="1"/>
</dbReference>
<dbReference type="GO" id="GO:0043565">
    <property type="term" value="F:sequence-specific DNA binding"/>
    <property type="evidence" value="ECO:0007669"/>
    <property type="project" value="TreeGrafter"/>
</dbReference>
<dbReference type="InterPro" id="IPR000847">
    <property type="entry name" value="LysR_HTH_N"/>
</dbReference>
<dbReference type="InterPro" id="IPR036390">
    <property type="entry name" value="WH_DNA-bd_sf"/>
</dbReference>
<keyword evidence="3" id="KW-0238">DNA-binding</keyword>
<evidence type="ECO:0000313" key="7">
    <source>
        <dbReference type="Proteomes" id="UP000501648"/>
    </source>
</evidence>
<reference evidence="6 7" key="1">
    <citation type="journal article" date="2012" name="J. Bacteriol.">
        <title>Genome sequence of the pathogenic Herbaspirillum seropedicae strain Os34, isolated from rice roots.</title>
        <authorList>
            <person name="Ye W."/>
            <person name="Ye S."/>
            <person name="Liu J."/>
            <person name="Chang S."/>
            <person name="Chen M."/>
            <person name="Zhu B."/>
            <person name="Guo L."/>
            <person name="An Q."/>
        </authorList>
    </citation>
    <scope>NUCLEOTIDE SEQUENCE [LARGE SCALE GENOMIC DNA]</scope>
    <source>
        <strain evidence="6 7">Os34</strain>
    </source>
</reference>
<protein>
    <submittedName>
        <fullName evidence="6">LysR family transcriptional regulator</fullName>
    </submittedName>
</protein>
<dbReference type="CDD" id="cd08422">
    <property type="entry name" value="PBP2_CrgA_like"/>
    <property type="match status" value="1"/>
</dbReference>
<dbReference type="PANTHER" id="PTHR30537:SF5">
    <property type="entry name" value="HTH-TYPE TRANSCRIPTIONAL ACTIVATOR TTDR-RELATED"/>
    <property type="match status" value="1"/>
</dbReference>
<keyword evidence="2" id="KW-0805">Transcription regulation</keyword>
<evidence type="ECO:0000313" key="6">
    <source>
        <dbReference type="EMBL" id="QJQ01514.1"/>
    </source>
</evidence>
<dbReference type="Gene3D" id="1.10.10.10">
    <property type="entry name" value="Winged helix-like DNA-binding domain superfamily/Winged helix DNA-binding domain"/>
    <property type="match status" value="1"/>
</dbReference>
<proteinExistence type="inferred from homology"/>
<accession>A0A6M3ZS91</accession>
<keyword evidence="4" id="KW-0804">Transcription</keyword>
<dbReference type="Proteomes" id="UP000501648">
    <property type="component" value="Chromosome"/>
</dbReference>
<dbReference type="GO" id="GO:0003700">
    <property type="term" value="F:DNA-binding transcription factor activity"/>
    <property type="evidence" value="ECO:0007669"/>
    <property type="project" value="InterPro"/>
</dbReference>
<name>A0A6M3ZS91_9BURK</name>
<dbReference type="InterPro" id="IPR005119">
    <property type="entry name" value="LysR_subst-bd"/>
</dbReference>
<evidence type="ECO:0000256" key="4">
    <source>
        <dbReference type="ARBA" id="ARBA00023163"/>
    </source>
</evidence>
<evidence type="ECO:0000259" key="5">
    <source>
        <dbReference type="PROSITE" id="PS50931"/>
    </source>
</evidence>
<dbReference type="EMBL" id="CP008956">
    <property type="protein sequence ID" value="QJQ01514.1"/>
    <property type="molecule type" value="Genomic_DNA"/>
</dbReference>
<organism evidence="6 7">
    <name type="scientific">Herbaspirillum rubrisubalbicans Os34</name>
    <dbReference type="NCBI Taxonomy" id="1235827"/>
    <lineage>
        <taxon>Bacteria</taxon>
        <taxon>Pseudomonadati</taxon>
        <taxon>Pseudomonadota</taxon>
        <taxon>Betaproteobacteria</taxon>
        <taxon>Burkholderiales</taxon>
        <taxon>Oxalobacteraceae</taxon>
        <taxon>Herbaspirillum</taxon>
    </lineage>
</organism>
<evidence type="ECO:0000256" key="3">
    <source>
        <dbReference type="ARBA" id="ARBA00023125"/>
    </source>
</evidence>
<evidence type="ECO:0000256" key="2">
    <source>
        <dbReference type="ARBA" id="ARBA00023015"/>
    </source>
</evidence>
<dbReference type="InterPro" id="IPR036388">
    <property type="entry name" value="WH-like_DNA-bd_sf"/>
</dbReference>